<evidence type="ECO:0000256" key="4">
    <source>
        <dbReference type="ARBA" id="ARBA00022679"/>
    </source>
</evidence>
<dbReference type="InterPro" id="IPR008166">
    <property type="entry name" value="Glyco_transf_92"/>
</dbReference>
<comment type="caution">
    <text evidence="9">The sequence shown here is derived from an EMBL/GenBank/DDBJ whole genome shotgun (WGS) entry which is preliminary data.</text>
</comment>
<dbReference type="AlphaFoldDB" id="A0A0B2V709"/>
<dbReference type="GO" id="GO:0016020">
    <property type="term" value="C:membrane"/>
    <property type="evidence" value="ECO:0007669"/>
    <property type="project" value="UniProtKB-SubCell"/>
</dbReference>
<proteinExistence type="inferred from homology"/>
<dbReference type="Pfam" id="PF01697">
    <property type="entry name" value="Glyco_transf_92"/>
    <property type="match status" value="1"/>
</dbReference>
<evidence type="ECO:0000256" key="2">
    <source>
        <dbReference type="ARBA" id="ARBA00007647"/>
    </source>
</evidence>
<dbReference type="OrthoDB" id="2526284at2759"/>
<evidence type="ECO:0000256" key="3">
    <source>
        <dbReference type="ARBA" id="ARBA00022676"/>
    </source>
</evidence>
<evidence type="ECO:0000256" key="8">
    <source>
        <dbReference type="RuleBase" id="RU366017"/>
    </source>
</evidence>
<reference evidence="9 10" key="1">
    <citation type="submission" date="2014-11" db="EMBL/GenBank/DDBJ databases">
        <title>Genetic blueprint of the zoonotic pathogen Toxocara canis.</title>
        <authorList>
            <person name="Zhu X.-Q."/>
            <person name="Korhonen P.K."/>
            <person name="Cai H."/>
            <person name="Young N.D."/>
            <person name="Nejsum P."/>
            <person name="von Samson-Himmelstjerna G."/>
            <person name="Boag P.R."/>
            <person name="Tan P."/>
            <person name="Li Q."/>
            <person name="Min J."/>
            <person name="Yang Y."/>
            <person name="Wang X."/>
            <person name="Fang X."/>
            <person name="Hall R.S."/>
            <person name="Hofmann A."/>
            <person name="Sternberg P.W."/>
            <person name="Jex A.R."/>
            <person name="Gasser R.B."/>
        </authorList>
    </citation>
    <scope>NUCLEOTIDE SEQUENCE [LARGE SCALE GENOMIC DNA]</scope>
    <source>
        <strain evidence="9">PN_DK_2014</strain>
    </source>
</reference>
<gene>
    <name evidence="9" type="primary">F59C6.8</name>
    <name evidence="9" type="ORF">Tcan_04581</name>
</gene>
<dbReference type="InterPro" id="IPR052012">
    <property type="entry name" value="GTase_92"/>
</dbReference>
<keyword evidence="10" id="KW-1185">Reference proteome</keyword>
<dbReference type="OMA" id="HNKPNMS"/>
<dbReference type="Proteomes" id="UP000031036">
    <property type="component" value="Unassembled WGS sequence"/>
</dbReference>
<accession>A0A0B2V709</accession>
<evidence type="ECO:0000256" key="1">
    <source>
        <dbReference type="ARBA" id="ARBA00004167"/>
    </source>
</evidence>
<evidence type="ECO:0000256" key="6">
    <source>
        <dbReference type="ARBA" id="ARBA00022989"/>
    </source>
</evidence>
<keyword evidence="3 8" id="KW-0328">Glycosyltransferase</keyword>
<feature type="transmembrane region" description="Helical" evidence="8">
    <location>
        <begin position="43"/>
        <end position="61"/>
    </location>
</feature>
<protein>
    <recommendedName>
        <fullName evidence="8">Glycosyltransferase family 92 protein</fullName>
        <ecNumber evidence="8">2.4.1.-</ecNumber>
    </recommendedName>
</protein>
<keyword evidence="5 8" id="KW-0812">Transmembrane</keyword>
<organism evidence="9 10">
    <name type="scientific">Toxocara canis</name>
    <name type="common">Canine roundworm</name>
    <dbReference type="NCBI Taxonomy" id="6265"/>
    <lineage>
        <taxon>Eukaryota</taxon>
        <taxon>Metazoa</taxon>
        <taxon>Ecdysozoa</taxon>
        <taxon>Nematoda</taxon>
        <taxon>Chromadorea</taxon>
        <taxon>Rhabditida</taxon>
        <taxon>Spirurina</taxon>
        <taxon>Ascaridomorpha</taxon>
        <taxon>Ascaridoidea</taxon>
        <taxon>Toxocaridae</taxon>
        <taxon>Toxocara</taxon>
    </lineage>
</organism>
<evidence type="ECO:0000256" key="5">
    <source>
        <dbReference type="ARBA" id="ARBA00022692"/>
    </source>
</evidence>
<dbReference type="EMBL" id="JPKZ01002335">
    <property type="protein sequence ID" value="KHN77338.1"/>
    <property type="molecule type" value="Genomic_DNA"/>
</dbReference>
<dbReference type="GO" id="GO:0016757">
    <property type="term" value="F:glycosyltransferase activity"/>
    <property type="evidence" value="ECO:0007669"/>
    <property type="project" value="UniProtKB-UniRule"/>
</dbReference>
<sequence>MDAKMPHKWPHNKLPSLLECSNLMKRCIRSGFNRSPFRLRRQLLKLFAQLMIVFALFTLSIRSKDIRDAYQAKKYAKITGRLDIISSIYFSQSKSFDADTVVILFNAHRDFINADVSIRCFANSATNSSGALATIRYSSWASYNCKWNTYIAECTTLPNMILLRIATYDSKSRSHEPRLVEIPFKHDVKMKNDVVSCVSPLFFFERWQMLFAFVEVYRFFGVSKQSIYVGSILTNIMRILQKYEEHGSVELIPWTMLLYDGPLDGDDPNRELSWRNQETAMNECFFRYKESASFILFLDVDEILIPTSSSYFNDFRVLTEGTAIASFTFEKFYTKTLTNIIPSSYSLSKLLLGSTLDPFMKGEGKSIVIPSKVSSMWIHWPPKKSIAEGYHHVNLNSTNNFFFHPRYWQYVFRNPRTTMQPLFDERSETLRLRQRLAWSKLVEVEKSFIDFVKAEDLLDIYSKLDVAIIYDSMFEACFTSVIDQQLEARRDYCPTSTECYIPRIYGVECTVAQSSFQVNELKNRVIYTIARKTFKNVNNGCFHV</sequence>
<dbReference type="PANTHER" id="PTHR21645">
    <property type="entry name" value="GLYCOSYLTRANSFERASE FAMILY 92 PROTEIN"/>
    <property type="match status" value="1"/>
</dbReference>
<comment type="similarity">
    <text evidence="2 8">Belongs to the glycosyltransferase 92 family.</text>
</comment>
<comment type="subcellular location">
    <subcellularLocation>
        <location evidence="1">Membrane</location>
        <topology evidence="1">Single-pass membrane protein</topology>
    </subcellularLocation>
</comment>
<keyword evidence="4 8" id="KW-0808">Transferase</keyword>
<keyword evidence="7 8" id="KW-0472">Membrane</keyword>
<evidence type="ECO:0000313" key="9">
    <source>
        <dbReference type="EMBL" id="KHN77338.1"/>
    </source>
</evidence>
<keyword evidence="6 8" id="KW-1133">Transmembrane helix</keyword>
<evidence type="ECO:0000313" key="10">
    <source>
        <dbReference type="Proteomes" id="UP000031036"/>
    </source>
</evidence>
<evidence type="ECO:0000256" key="7">
    <source>
        <dbReference type="ARBA" id="ARBA00023136"/>
    </source>
</evidence>
<dbReference type="PANTHER" id="PTHR21645:SF2">
    <property type="entry name" value="GLYCOSYLTRANSFERASE FAMILY 92 PROTEIN F59C6.8"/>
    <property type="match status" value="1"/>
</dbReference>
<dbReference type="EC" id="2.4.1.-" evidence="8"/>
<name>A0A0B2V709_TOXCA</name>